<dbReference type="AlphaFoldDB" id="A0A9N8S2H1"/>
<dbReference type="EMBL" id="CAJQZC010000020">
    <property type="protein sequence ID" value="CAG4927919.1"/>
    <property type="molecule type" value="Genomic_DNA"/>
</dbReference>
<evidence type="ECO:0000313" key="1">
    <source>
        <dbReference type="EMBL" id="CAG4927919.1"/>
    </source>
</evidence>
<accession>A0A9N8S2H1</accession>
<name>A0A9N8S2H1_9BURK</name>
<sequence>MFISSFLGKPFIECISIKQHVTGPDILSGFLVAMAGD</sequence>
<organism evidence="1 2">
    <name type="scientific">Paraburkholderia saeva</name>
    <dbReference type="NCBI Taxonomy" id="2777537"/>
    <lineage>
        <taxon>Bacteria</taxon>
        <taxon>Pseudomonadati</taxon>
        <taxon>Pseudomonadota</taxon>
        <taxon>Betaproteobacteria</taxon>
        <taxon>Burkholderiales</taxon>
        <taxon>Burkholderiaceae</taxon>
        <taxon>Paraburkholderia</taxon>
    </lineage>
</organism>
<comment type="caution">
    <text evidence="1">The sequence shown here is derived from an EMBL/GenBank/DDBJ whole genome shotgun (WGS) entry which is preliminary data.</text>
</comment>
<protein>
    <submittedName>
        <fullName evidence="1">Uncharacterized protein</fullName>
    </submittedName>
</protein>
<proteinExistence type="predicted"/>
<dbReference type="Proteomes" id="UP000789704">
    <property type="component" value="Unassembled WGS sequence"/>
</dbReference>
<evidence type="ECO:0000313" key="2">
    <source>
        <dbReference type="Proteomes" id="UP000789704"/>
    </source>
</evidence>
<gene>
    <name evidence="1" type="ORF">LMG31841_05753</name>
</gene>
<reference evidence="1" key="1">
    <citation type="submission" date="2021-04" db="EMBL/GenBank/DDBJ databases">
        <authorList>
            <person name="Vanwijnsberghe S."/>
        </authorList>
    </citation>
    <scope>NUCLEOTIDE SEQUENCE</scope>
    <source>
        <strain evidence="1">LMG 31841</strain>
    </source>
</reference>
<keyword evidence="2" id="KW-1185">Reference proteome</keyword>